<gene>
    <name evidence="1" type="ORF">RFH988_LOCUS22400</name>
</gene>
<sequence>MNAIATIEIDTYKQQDQQSIFERAKK</sequence>
<dbReference type="EMBL" id="CAJNOO010001487">
    <property type="protein sequence ID" value="CAF1160273.1"/>
    <property type="molecule type" value="Genomic_DNA"/>
</dbReference>
<evidence type="ECO:0000313" key="1">
    <source>
        <dbReference type="EMBL" id="CAF1160273.1"/>
    </source>
</evidence>
<dbReference type="AlphaFoldDB" id="A0A814TFX6"/>
<evidence type="ECO:0000313" key="2">
    <source>
        <dbReference type="Proteomes" id="UP000663882"/>
    </source>
</evidence>
<comment type="caution">
    <text evidence="1">The sequence shown here is derived from an EMBL/GenBank/DDBJ whole genome shotgun (WGS) entry which is preliminary data.</text>
</comment>
<accession>A0A814TFX6</accession>
<dbReference type="Proteomes" id="UP000663882">
    <property type="component" value="Unassembled WGS sequence"/>
</dbReference>
<reference evidence="1" key="1">
    <citation type="submission" date="2021-02" db="EMBL/GenBank/DDBJ databases">
        <authorList>
            <person name="Nowell W R."/>
        </authorList>
    </citation>
    <scope>NUCLEOTIDE SEQUENCE</scope>
</reference>
<proteinExistence type="predicted"/>
<organism evidence="1 2">
    <name type="scientific">Rotaria sordida</name>
    <dbReference type="NCBI Taxonomy" id="392033"/>
    <lineage>
        <taxon>Eukaryota</taxon>
        <taxon>Metazoa</taxon>
        <taxon>Spiralia</taxon>
        <taxon>Gnathifera</taxon>
        <taxon>Rotifera</taxon>
        <taxon>Eurotatoria</taxon>
        <taxon>Bdelloidea</taxon>
        <taxon>Philodinida</taxon>
        <taxon>Philodinidae</taxon>
        <taxon>Rotaria</taxon>
    </lineage>
</organism>
<name>A0A814TFX6_9BILA</name>
<feature type="non-terminal residue" evidence="1">
    <location>
        <position position="26"/>
    </location>
</feature>
<protein>
    <submittedName>
        <fullName evidence="1">Uncharacterized protein</fullName>
    </submittedName>
</protein>